<feature type="transmembrane region" description="Helical" evidence="4">
    <location>
        <begin position="1304"/>
        <end position="1323"/>
    </location>
</feature>
<dbReference type="InParanoid" id="I7LWQ2"/>
<proteinExistence type="inferred from homology"/>
<dbReference type="GeneID" id="7833771"/>
<organism evidence="6 7">
    <name type="scientific">Tetrahymena thermophila (strain SB210)</name>
    <dbReference type="NCBI Taxonomy" id="312017"/>
    <lineage>
        <taxon>Eukaryota</taxon>
        <taxon>Sar</taxon>
        <taxon>Alveolata</taxon>
        <taxon>Ciliophora</taxon>
        <taxon>Intramacronucleata</taxon>
        <taxon>Oligohymenophorea</taxon>
        <taxon>Hymenostomatida</taxon>
        <taxon>Tetrahymenina</taxon>
        <taxon>Tetrahymenidae</taxon>
        <taxon>Tetrahymena</taxon>
    </lineage>
</organism>
<dbReference type="RefSeq" id="XP_001022883.2">
    <property type="nucleotide sequence ID" value="XM_001022883.2"/>
</dbReference>
<dbReference type="CDD" id="cd00064">
    <property type="entry name" value="FU"/>
    <property type="match status" value="1"/>
</dbReference>
<dbReference type="eggNOG" id="KOG3525">
    <property type="taxonomic scope" value="Eukaryota"/>
</dbReference>
<evidence type="ECO:0000256" key="4">
    <source>
        <dbReference type="SAM" id="Phobius"/>
    </source>
</evidence>
<comment type="similarity">
    <text evidence="1">Belongs to the Nth/MutY family.</text>
</comment>
<evidence type="ECO:0000313" key="6">
    <source>
        <dbReference type="EMBL" id="EAS02638.2"/>
    </source>
</evidence>
<keyword evidence="3" id="KW-0326">Glycosidase</keyword>
<evidence type="ECO:0000256" key="3">
    <source>
        <dbReference type="ARBA" id="ARBA00023295"/>
    </source>
</evidence>
<dbReference type="InterPro" id="IPR009030">
    <property type="entry name" value="Growth_fac_rcpt_cys_sf"/>
</dbReference>
<evidence type="ECO:0000256" key="5">
    <source>
        <dbReference type="SAM" id="SignalP"/>
    </source>
</evidence>
<dbReference type="PANTHER" id="PTHR15332">
    <property type="entry name" value="PROPROTEIN CONVERTASE SUBTILISIN_KEXIN TYPE 5-LIKE"/>
    <property type="match status" value="1"/>
</dbReference>
<feature type="transmembrane region" description="Helical" evidence="4">
    <location>
        <begin position="1522"/>
        <end position="1539"/>
    </location>
</feature>
<feature type="transmembrane region" description="Helical" evidence="4">
    <location>
        <begin position="1443"/>
        <end position="1460"/>
    </location>
</feature>
<keyword evidence="7" id="KW-1185">Reference proteome</keyword>
<keyword evidence="4 6" id="KW-0812">Transmembrane</keyword>
<feature type="transmembrane region" description="Helical" evidence="4">
    <location>
        <begin position="1551"/>
        <end position="1570"/>
    </location>
</feature>
<feature type="transmembrane region" description="Helical" evidence="4">
    <location>
        <begin position="1597"/>
        <end position="1615"/>
    </location>
</feature>
<gene>
    <name evidence="6" type="ORF">TTHERM_00578820</name>
</gene>
<feature type="transmembrane region" description="Helical" evidence="4">
    <location>
        <begin position="1411"/>
        <end position="1431"/>
    </location>
</feature>
<keyword evidence="2" id="KW-0378">Hydrolase</keyword>
<dbReference type="PROSITE" id="PS00764">
    <property type="entry name" value="ENDONUCLEASE_III_1"/>
    <property type="match status" value="1"/>
</dbReference>
<dbReference type="InterPro" id="IPR006212">
    <property type="entry name" value="Furin_repeat"/>
</dbReference>
<dbReference type="KEGG" id="tet:TTHERM_00578820"/>
<keyword evidence="5" id="KW-0732">Signal</keyword>
<name>I7LWQ2_TETTS</name>
<evidence type="ECO:0000256" key="1">
    <source>
        <dbReference type="ARBA" id="ARBA00008343"/>
    </source>
</evidence>
<evidence type="ECO:0000256" key="2">
    <source>
        <dbReference type="ARBA" id="ARBA00022801"/>
    </source>
</evidence>
<dbReference type="Proteomes" id="UP000009168">
    <property type="component" value="Unassembled WGS sequence"/>
</dbReference>
<feature type="transmembrane region" description="Helical" evidence="4">
    <location>
        <begin position="1367"/>
        <end position="1391"/>
    </location>
</feature>
<feature type="chain" id="PRO_5003711856" evidence="5">
    <location>
        <begin position="24"/>
        <end position="1702"/>
    </location>
</feature>
<evidence type="ECO:0000313" key="7">
    <source>
        <dbReference type="Proteomes" id="UP000009168"/>
    </source>
</evidence>
<protein>
    <submittedName>
        <fullName evidence="6">Transmembrane protein, putative</fullName>
    </submittedName>
</protein>
<accession>I7LWQ2</accession>
<dbReference type="InterPro" id="IPR004035">
    <property type="entry name" value="Endouclease-III_FeS-bd_BS"/>
</dbReference>
<dbReference type="SUPFAM" id="SSF57184">
    <property type="entry name" value="Growth factor receptor domain"/>
    <property type="match status" value="2"/>
</dbReference>
<dbReference type="SMART" id="SM00261">
    <property type="entry name" value="FU"/>
    <property type="match status" value="4"/>
</dbReference>
<feature type="signal peptide" evidence="5">
    <location>
        <begin position="1"/>
        <end position="23"/>
    </location>
</feature>
<sequence length="1702" mass="195793">MSPSNYIKYLLSLLLAIIVSVKSQSVPCYSQVLSGNFYGENQKDAWKDLDLSTDIQFKKMSSLSISFWMNIASSFQIQFSVKLSQQSYQLLSINPTTSQTNPQLLIDSSSFLQTPLKYTKAQNLWMYVFITLDVSNTIPQVPQVNLFIADSVDTSDAVHFMPIQQSQLQNLPINNFQYETFLITSGTDIQYTGTIYLHRYYGIQNITSDYQNILKMMMRDNTILISNYLFNQDLLVQYLDDNNDYYQNNIDISKQNQNSVPILFYKSLSFSAQNYITLNGFRLTQVQREFTISFSIQTVITDINPQPYTIMSFQDEKGFIIFQIILNRLNDYQEQIIFNFQYQNQNLNNTLQKCNVQRITQWNYFVITGYTYARFQSNYQPKNYYFDIYLNYQYCETVVYKNPQTFLSSDQFFIVFGNQNSQYTNYFMLKSLKVYYGAFSAYNSTCNQNCVVQQSKELTNAEKQQWNNQNPTNTLPISEQVSQQALSWLNGQTLSQYQTQSCLKCDDQRYQNGEYCLSGASQCPDGIDSSANQCLPAVLCSDPLHDSSDCIKNCIPGYQIDNTAKCSIQCGYSCAQCSGINSAQCLSSNKTNLDQACPSTRTFNSLTQQCDCKQYFYDDGISYQCIKATTVTPTSTIAKVYYVFDISYQDQQLVTIASINTKPIYQYQLSDVSLKYDQNVSNTITADVDYGIQLFQLQQFQIINLNNAQAQNMRFWLYPQSNLGRYVKLVSYTDSSNNPIIMIILNQINNFEYSLTICLSQKCQTLSPLQSKIRANMWNQIAISIANWTPSNNSIFQITIFINSFSKNFYFETYPTSIQVLQVQFGDYNNKFSPPQTQFFAVRYISFFDQPFYLNNSNNCLVTSGGNLCIVCQKGFYAKSNLSFNCIKDTPLTGQFVYDSIQMIHSCGVNQNICTNECQALPSKCINCTQGRDPKNNCNCPDGQYSDPMFKCQPCNPKCATCDNTNKCLTCKNNRINPPLCTCPSQFLEPIPSDTTSIQKGLCVPCSKSCASCDSSSCVCPDQTKTFRIQKSKYSCDCMDGYYDDTNSNAPCKKCFPNCATCMGGLENQCSSCKFDNSQVKLVKPIAGGIGFCQCQDSGQYLDYNGFCKNYTSVQFSLISDAYYFRPKIKIELTDGQQLENALTSQWITLLDIKIITNDNSLHNRRNLQTSSSQIGENNLNLTMSNDSTQPNVGYINIDVQQSCFSKLIRIVVNKNTAIRTINGVPLNPSFQNQVFEFNIQPFIMKFGSDDLNYFQYQQQILNSLQSNSFFSFIRYISIPLLFMNCLQPISTLLLINTVIPLKAHLLISQFASFVFPYTPVWINYNFNNMKSNQYKSPSYNIYGSEVSVSDQQAFYPYQQMGISANFLVNITETLVLLAINGIVIGIMKYLDDSNYKLFQGKNFYHYPISFFYNLLEVRLIYILLSVFLQFTNMQFSNGLNGVSAIFSCIFFLAMMFFYYKTYQILNSESEKGFQYKRLFHLVEYLDFKQHSIRLNYKLLHFIKKFLYMLVVVVMYNSPKIGIIFLIIISILGLFLDILTRPFSFNCINYFKIFSSIAWLVLLSALLYSFTQYQNMLNNNYIIESSTLNNYLKSGEAIFILVWLYFGFHCIIYILKLSDNINRVYKYFKDKNDDIQVLIVNKDEDNTYRLQNIFQNSQQDDSEVIGNVKAIVALQPKQIQVKDFVINPKFNQKRRKSSNQFL</sequence>
<dbReference type="EMBL" id="GG662527">
    <property type="protein sequence ID" value="EAS02638.2"/>
    <property type="molecule type" value="Genomic_DNA"/>
</dbReference>
<dbReference type="PANTHER" id="PTHR15332:SF175">
    <property type="entry name" value="PROPROTEIN CONVERTASE SUBTILISIN_KEXIN TYPE 5-LIKE"/>
    <property type="match status" value="1"/>
</dbReference>
<dbReference type="GO" id="GO:0016798">
    <property type="term" value="F:hydrolase activity, acting on glycosyl bonds"/>
    <property type="evidence" value="ECO:0007669"/>
    <property type="project" value="UniProtKB-KW"/>
</dbReference>
<keyword evidence="4" id="KW-0472">Membrane</keyword>
<reference evidence="7" key="1">
    <citation type="journal article" date="2006" name="PLoS Biol.">
        <title>Macronuclear genome sequence of the ciliate Tetrahymena thermophila, a model eukaryote.</title>
        <authorList>
            <person name="Eisen J.A."/>
            <person name="Coyne R.S."/>
            <person name="Wu M."/>
            <person name="Wu D."/>
            <person name="Thiagarajan M."/>
            <person name="Wortman J.R."/>
            <person name="Badger J.H."/>
            <person name="Ren Q."/>
            <person name="Amedeo P."/>
            <person name="Jones K.M."/>
            <person name="Tallon L.J."/>
            <person name="Delcher A.L."/>
            <person name="Salzberg S.L."/>
            <person name="Silva J.C."/>
            <person name="Haas B.J."/>
            <person name="Majoros W.H."/>
            <person name="Farzad M."/>
            <person name="Carlton J.M."/>
            <person name="Smith R.K. Jr."/>
            <person name="Garg J."/>
            <person name="Pearlman R.E."/>
            <person name="Karrer K.M."/>
            <person name="Sun L."/>
            <person name="Manning G."/>
            <person name="Elde N.C."/>
            <person name="Turkewitz A.P."/>
            <person name="Asai D.J."/>
            <person name="Wilkes D.E."/>
            <person name="Wang Y."/>
            <person name="Cai H."/>
            <person name="Collins K."/>
            <person name="Stewart B.A."/>
            <person name="Lee S.R."/>
            <person name="Wilamowska K."/>
            <person name="Weinberg Z."/>
            <person name="Ruzzo W.L."/>
            <person name="Wloga D."/>
            <person name="Gaertig J."/>
            <person name="Frankel J."/>
            <person name="Tsao C.-C."/>
            <person name="Gorovsky M.A."/>
            <person name="Keeling P.J."/>
            <person name="Waller R.F."/>
            <person name="Patron N.J."/>
            <person name="Cherry J.M."/>
            <person name="Stover N.A."/>
            <person name="Krieger C.J."/>
            <person name="del Toro C."/>
            <person name="Ryder H.F."/>
            <person name="Williamson S.C."/>
            <person name="Barbeau R.A."/>
            <person name="Hamilton E.P."/>
            <person name="Orias E."/>
        </authorList>
    </citation>
    <scope>NUCLEOTIDE SEQUENCE [LARGE SCALE GENOMIC DNA]</scope>
    <source>
        <strain evidence="7">SB210</strain>
    </source>
</reference>
<keyword evidence="4" id="KW-1133">Transmembrane helix</keyword>